<evidence type="ECO:0000313" key="2">
    <source>
        <dbReference type="Proteomes" id="UP000245959"/>
    </source>
</evidence>
<sequence length="152" mass="16986">MKKAVLIAALVIGGLAMVWAVNVKKTPDNIPTEVEASAAEQAELKQAFDAIAEAYDKNRTGTLERFFGLTRKEREAIRCMEGQDPVKSSLELLREHGRKLSVTDVKYIAVEHVPSRFYITGRLNGEQPVRFVLNKHSKGYRLVGIAKYDPAE</sequence>
<dbReference type="AlphaFoldDB" id="A0A2U1B4J0"/>
<dbReference type="RefSeq" id="WP_116883415.1">
    <property type="nucleotide sequence ID" value="NZ_CABMMC010000014.1"/>
</dbReference>
<name>A0A2U1B4J0_9BACT</name>
<gene>
    <name evidence="1" type="ORF">C8D82_10836</name>
</gene>
<dbReference type="GeneID" id="78294720"/>
<dbReference type="Proteomes" id="UP000245959">
    <property type="component" value="Unassembled WGS sequence"/>
</dbReference>
<accession>A0A2U1B4J0</accession>
<dbReference type="EMBL" id="QEKH01000008">
    <property type="protein sequence ID" value="PVY43511.1"/>
    <property type="molecule type" value="Genomic_DNA"/>
</dbReference>
<comment type="caution">
    <text evidence="1">The sequence shown here is derived from an EMBL/GenBank/DDBJ whole genome shotgun (WGS) entry which is preliminary data.</text>
</comment>
<reference evidence="1 2" key="1">
    <citation type="submission" date="2018-04" db="EMBL/GenBank/DDBJ databases">
        <title>Genomic Encyclopedia of Type Strains, Phase IV (KMG-IV): sequencing the most valuable type-strain genomes for metagenomic binning, comparative biology and taxonomic classification.</title>
        <authorList>
            <person name="Goeker M."/>
        </authorList>
    </citation>
    <scope>NUCLEOTIDE SEQUENCE [LARGE SCALE GENOMIC DNA]</scope>
    <source>
        <strain evidence="1 2">DSM 14823</strain>
    </source>
</reference>
<organism evidence="1 2">
    <name type="scientific">Victivallis vadensis</name>
    <dbReference type="NCBI Taxonomy" id="172901"/>
    <lineage>
        <taxon>Bacteria</taxon>
        <taxon>Pseudomonadati</taxon>
        <taxon>Lentisphaerota</taxon>
        <taxon>Lentisphaeria</taxon>
        <taxon>Victivallales</taxon>
        <taxon>Victivallaceae</taxon>
        <taxon>Victivallis</taxon>
    </lineage>
</organism>
<keyword evidence="2" id="KW-1185">Reference proteome</keyword>
<proteinExistence type="predicted"/>
<protein>
    <recommendedName>
        <fullName evidence="3">DUF4019 domain-containing protein</fullName>
    </recommendedName>
</protein>
<evidence type="ECO:0000313" key="1">
    <source>
        <dbReference type="EMBL" id="PVY43511.1"/>
    </source>
</evidence>
<evidence type="ECO:0008006" key="3">
    <source>
        <dbReference type="Google" id="ProtNLM"/>
    </source>
</evidence>